<evidence type="ECO:0000313" key="2">
    <source>
        <dbReference type="EMBL" id="THH30697.1"/>
    </source>
</evidence>
<keyword evidence="3" id="KW-1185">Reference proteome</keyword>
<gene>
    <name evidence="2" type="ORF">EUX98_g3509</name>
</gene>
<dbReference type="AlphaFoldDB" id="A0A4S4MYH4"/>
<dbReference type="SUPFAM" id="SSF81383">
    <property type="entry name" value="F-box domain"/>
    <property type="match status" value="1"/>
</dbReference>
<evidence type="ECO:0000313" key="3">
    <source>
        <dbReference type="Proteomes" id="UP000308730"/>
    </source>
</evidence>
<dbReference type="Proteomes" id="UP000308730">
    <property type="component" value="Unassembled WGS sequence"/>
</dbReference>
<accession>A0A4S4MYH4</accession>
<dbReference type="InterPro" id="IPR001810">
    <property type="entry name" value="F-box_dom"/>
</dbReference>
<dbReference type="OrthoDB" id="2532648at2759"/>
<protein>
    <recommendedName>
        <fullName evidence="1">F-box domain-containing protein</fullName>
    </recommendedName>
</protein>
<dbReference type="InterPro" id="IPR036047">
    <property type="entry name" value="F-box-like_dom_sf"/>
</dbReference>
<comment type="caution">
    <text evidence="2">The sequence shown here is derived from an EMBL/GenBank/DDBJ whole genome shotgun (WGS) entry which is preliminary data.</text>
</comment>
<dbReference type="EMBL" id="SGPM01000071">
    <property type="protein sequence ID" value="THH30697.1"/>
    <property type="molecule type" value="Genomic_DNA"/>
</dbReference>
<dbReference type="PROSITE" id="PS50181">
    <property type="entry name" value="FBOX"/>
    <property type="match status" value="1"/>
</dbReference>
<sequence length="385" mass="43945">MLFEALPVELIADILGELDLATLIVVSYLSRRLHTISSDSSLNPWRRPIHRNLHDAPEKTYEPALKHLSVRHTVPRHNWLEILSVAKAEWLLYQATLPNLKESEWEECFKRRFLPGWQKWKKESTWKETFFKLLNRAWHRSHSSCTADEAWMKYIMLNRNGSANELEATSRNYSPVSIFNEYKLQNNLAHLETHTRLLVEFADVRIVALGVLNKPRSNFTVNSNARTLLHPPGIQRDSSDVDSAEWRSVHSTASSEDHPTAQVPEVQPTLIGDLNQVYRRLTYPLPSSSYANYPFFTPGGGDKRWFGTGESEEGGRQWVGGLMITAQLIGDKIHEPFLEVPRLQDMDLIVGPGRTQFASFTWADLAAIAPWLELTKRIDGPGLGN</sequence>
<name>A0A4S4MYH4_9APHY</name>
<proteinExistence type="predicted"/>
<feature type="domain" description="F-box" evidence="1">
    <location>
        <begin position="1"/>
        <end position="48"/>
    </location>
</feature>
<reference evidence="2 3" key="1">
    <citation type="submission" date="2019-02" db="EMBL/GenBank/DDBJ databases">
        <title>Genome sequencing of the rare red list fungi Antrodiella citrinella (Flaviporus citrinellus).</title>
        <authorList>
            <person name="Buettner E."/>
            <person name="Kellner H."/>
        </authorList>
    </citation>
    <scope>NUCLEOTIDE SEQUENCE [LARGE SCALE GENOMIC DNA]</scope>
    <source>
        <strain evidence="2 3">DSM 108506</strain>
    </source>
</reference>
<evidence type="ECO:0000259" key="1">
    <source>
        <dbReference type="PROSITE" id="PS50181"/>
    </source>
</evidence>
<organism evidence="2 3">
    <name type="scientific">Antrodiella citrinella</name>
    <dbReference type="NCBI Taxonomy" id="2447956"/>
    <lineage>
        <taxon>Eukaryota</taxon>
        <taxon>Fungi</taxon>
        <taxon>Dikarya</taxon>
        <taxon>Basidiomycota</taxon>
        <taxon>Agaricomycotina</taxon>
        <taxon>Agaricomycetes</taxon>
        <taxon>Polyporales</taxon>
        <taxon>Steccherinaceae</taxon>
        <taxon>Antrodiella</taxon>
    </lineage>
</organism>